<dbReference type="PROSITE" id="PS52050">
    <property type="entry name" value="WYL"/>
    <property type="match status" value="1"/>
</dbReference>
<dbReference type="AlphaFoldDB" id="A0A4V6BJK9"/>
<keyword evidence="4" id="KW-1185">Reference proteome</keyword>
<dbReference type="PANTHER" id="PTHR34580">
    <property type="match status" value="1"/>
</dbReference>
<dbReference type="RefSeq" id="WP_137340058.1">
    <property type="nucleotide sequence ID" value="NZ_BSQH01000014.1"/>
</dbReference>
<evidence type="ECO:0000259" key="1">
    <source>
        <dbReference type="Pfam" id="PF13280"/>
    </source>
</evidence>
<protein>
    <submittedName>
        <fullName evidence="3">WYL domain-containing protein</fullName>
    </submittedName>
</protein>
<dbReference type="PANTHER" id="PTHR34580:SF9">
    <property type="entry name" value="SLL5097 PROTEIN"/>
    <property type="match status" value="1"/>
</dbReference>
<reference evidence="3 4" key="1">
    <citation type="submission" date="2019-05" db="EMBL/GenBank/DDBJ databases">
        <title>Dyadobacter AR-3-8 sp. nov., isolated from arctic soil.</title>
        <authorList>
            <person name="Chaudhary D.K."/>
        </authorList>
    </citation>
    <scope>NUCLEOTIDE SEQUENCE [LARGE SCALE GENOMIC DNA]</scope>
    <source>
        <strain evidence="3 4">AR-3-8</strain>
    </source>
</reference>
<dbReference type="EMBL" id="SZVO01000004">
    <property type="protein sequence ID" value="TKT92513.1"/>
    <property type="molecule type" value="Genomic_DNA"/>
</dbReference>
<dbReference type="OrthoDB" id="43316at2"/>
<sequence>MSQNKQALIRFHVLDKCFANPGRKYFIADLLNACNEKLQEINPGAEGIQIRQLYADIKFMESEEGWCVELDRLKDGKRTYYRYRDPNFSIDKQPLNQAEIEQVKSAMQILSRFKGMPQFEWVNELSPKLEQAFLLEHDSDTIISFDNNQYLTGIEHLGGLFHDILYKRPLCIQYQSFKSEVAVENIIHPYYLKQYNNRWFLFGLHHDRQKIMNLALDRIVEISKRGIPFIPNTVCDFNTYFEDIIGVTRHENVAVQKIVLAFDKQTAPYISSKPLHESQKTVSKGEEELRISIEVIPNYELEGLVLSFGDRVKVLGPEGFRDLIVGRLVEAVRNYG</sequence>
<evidence type="ECO:0000259" key="2">
    <source>
        <dbReference type="Pfam" id="PF25583"/>
    </source>
</evidence>
<feature type="domain" description="WYL" evidence="1">
    <location>
        <begin position="160"/>
        <end position="222"/>
    </location>
</feature>
<dbReference type="Proteomes" id="UP000304900">
    <property type="component" value="Unassembled WGS sequence"/>
</dbReference>
<feature type="domain" description="WCX" evidence="2">
    <location>
        <begin position="256"/>
        <end position="331"/>
    </location>
</feature>
<dbReference type="Pfam" id="PF25583">
    <property type="entry name" value="WCX"/>
    <property type="match status" value="1"/>
</dbReference>
<dbReference type="Pfam" id="PF13280">
    <property type="entry name" value="WYL"/>
    <property type="match status" value="1"/>
</dbReference>
<proteinExistence type="predicted"/>
<comment type="caution">
    <text evidence="3">The sequence shown here is derived from an EMBL/GenBank/DDBJ whole genome shotgun (WGS) entry which is preliminary data.</text>
</comment>
<evidence type="ECO:0000313" key="4">
    <source>
        <dbReference type="Proteomes" id="UP000304900"/>
    </source>
</evidence>
<dbReference type="InterPro" id="IPR026881">
    <property type="entry name" value="WYL_dom"/>
</dbReference>
<name>A0A4V6BJK9_9BACT</name>
<dbReference type="InterPro" id="IPR051534">
    <property type="entry name" value="CBASS_pafABC_assoc_protein"/>
</dbReference>
<organism evidence="3 4">
    <name type="scientific">Dyadobacter frigoris</name>
    <dbReference type="NCBI Taxonomy" id="2576211"/>
    <lineage>
        <taxon>Bacteria</taxon>
        <taxon>Pseudomonadati</taxon>
        <taxon>Bacteroidota</taxon>
        <taxon>Cytophagia</taxon>
        <taxon>Cytophagales</taxon>
        <taxon>Spirosomataceae</taxon>
        <taxon>Dyadobacter</taxon>
    </lineage>
</organism>
<accession>A0A4V6BJK9</accession>
<gene>
    <name evidence="3" type="ORF">FDK13_11175</name>
</gene>
<dbReference type="InterPro" id="IPR057727">
    <property type="entry name" value="WCX_dom"/>
</dbReference>
<evidence type="ECO:0000313" key="3">
    <source>
        <dbReference type="EMBL" id="TKT92513.1"/>
    </source>
</evidence>